<dbReference type="GO" id="GO:0005737">
    <property type="term" value="C:cytoplasm"/>
    <property type="evidence" value="ECO:0007669"/>
    <property type="project" value="UniProtKB-SubCell"/>
</dbReference>
<dbReference type="GO" id="GO:0046933">
    <property type="term" value="F:proton-transporting ATP synthase activity, rotational mechanism"/>
    <property type="evidence" value="ECO:0007669"/>
    <property type="project" value="TreeGrafter"/>
</dbReference>
<dbReference type="GO" id="GO:0030254">
    <property type="term" value="P:protein secretion by the type III secretion system"/>
    <property type="evidence" value="ECO:0007669"/>
    <property type="project" value="InterPro"/>
</dbReference>
<sequence>MRLPDTQRILDLLDCPMLPSVTGEHLEGRLLTIGATLLRAHLPGVGLGEQCTLPDGSPAEVVAIEGDQALLSPYQPPLGLANGMLVTPLGAQACIGVSEALLGRVIDALGQPADGKPPAQATQWRSLDSPPPDPMQRAPIDTLLPMGVRAIDATLSVGVGQRLGIFSPAGCGKSTLLGMMATNSQADVVILALIGERGREVREFLEQIMSPELRARSVVILATSDRPALERIKAADTATVIAEYFRDRGHNVLLLVDSLTRYARAIREIALAAGEPTVSGGYPPSLYARLPRLLERAGPAACGSITAFYTVLVEQKSDPLAEEVRSLLDGHIVLSRRLAEASHYPAIDIMASISRVMSQIVTPQHRQAANRLRHLMATWQEIALLVRVGEYRAGQDTDADEAIARREAIDNLLCQKTDEHCPLAPTLSALYSAVGQPC</sequence>
<dbReference type="KEGG" id="eic:NT01EI_0957"/>
<dbReference type="InterPro" id="IPR005714">
    <property type="entry name" value="ATPase_T3SS_FliI/YscN"/>
</dbReference>
<dbReference type="Gene3D" id="3.40.50.12240">
    <property type="match status" value="1"/>
</dbReference>
<reference evidence="11 12" key="2">
    <citation type="journal article" date="2012" name="J. Bacteriol.">
        <title>Genome Sequence of Edwardsiella ictaluri 93-146, a Strain Associated with a Natural Channel Catfish Outbreak of Enteric Septicemia of Catfish.</title>
        <authorList>
            <person name="Williams M.L."/>
            <person name="Gillaspy A.F."/>
            <person name="Dyer D.W."/>
            <person name="Thune R.L."/>
            <person name="Waldbieser G.C."/>
            <person name="Schuster S.C."/>
            <person name="Gipson J."/>
            <person name="Zaitshik J."/>
            <person name="Landry C."/>
            <person name="Banes M.M."/>
            <person name="Lawrence M.L."/>
        </authorList>
    </citation>
    <scope>NUCLEOTIDE SEQUENCE [LARGE SCALE GENOMIC DNA]</scope>
    <source>
        <strain evidence="11 12">93-146</strain>
    </source>
</reference>
<dbReference type="PROSITE" id="PS00152">
    <property type="entry name" value="ATPASE_ALPHA_BETA"/>
    <property type="match status" value="1"/>
</dbReference>
<dbReference type="Pfam" id="PF00006">
    <property type="entry name" value="ATP-synt_ab"/>
    <property type="match status" value="1"/>
</dbReference>
<keyword evidence="11" id="KW-0378">Hydrolase</keyword>
<dbReference type="InterPro" id="IPR040627">
    <property type="entry name" value="T3SS_ATPase_C"/>
</dbReference>
<evidence type="ECO:0000313" key="11">
    <source>
        <dbReference type="EMBL" id="ACR68170.1"/>
    </source>
</evidence>
<dbReference type="Pfam" id="PF18269">
    <property type="entry name" value="T3SS_ATPase_C"/>
    <property type="match status" value="1"/>
</dbReference>
<dbReference type="FunFam" id="3.40.50.12240:FF:000002">
    <property type="entry name" value="Flagellum-specific ATP synthase FliI"/>
    <property type="match status" value="1"/>
</dbReference>
<dbReference type="InterPro" id="IPR050053">
    <property type="entry name" value="ATPase_alpha/beta_chains"/>
</dbReference>
<keyword evidence="7" id="KW-1278">Translocase</keyword>
<keyword evidence="6" id="KW-0653">Protein transport</keyword>
<comment type="catalytic activity">
    <reaction evidence="8">
        <text>ATP + H2O + cellular proteinSide 1 = ADP + phosphate + cellular proteinSide 2.</text>
        <dbReference type="EC" id="7.4.2.8"/>
    </reaction>
</comment>
<reference evidence="12" key="1">
    <citation type="submission" date="2009-03" db="EMBL/GenBank/DDBJ databases">
        <title>Complete genome sequence of Edwardsiella ictaluri 93-146.</title>
        <authorList>
            <person name="Williams M.L."/>
            <person name="Gillaspy A.F."/>
            <person name="Dyer D.W."/>
            <person name="Thune R.L."/>
            <person name="Waldbieser G.C."/>
            <person name="Schuster S.C."/>
            <person name="Gipson J."/>
            <person name="Zaitshik J."/>
            <person name="Landry C."/>
            <person name="Lawrence M.L."/>
        </authorList>
    </citation>
    <scope>NUCLEOTIDE SEQUENCE [LARGE SCALE GENOMIC DNA]</scope>
    <source>
        <strain evidence="12">93-146</strain>
    </source>
</reference>
<dbReference type="PANTHER" id="PTHR15184">
    <property type="entry name" value="ATP SYNTHASE"/>
    <property type="match status" value="1"/>
</dbReference>
<dbReference type="SMART" id="SM00382">
    <property type="entry name" value="AAA"/>
    <property type="match status" value="1"/>
</dbReference>
<dbReference type="InterPro" id="IPR027417">
    <property type="entry name" value="P-loop_NTPase"/>
</dbReference>
<evidence type="ECO:0000256" key="4">
    <source>
        <dbReference type="ARBA" id="ARBA00022741"/>
    </source>
</evidence>
<protein>
    <submittedName>
        <fullName evidence="11">Type III secretion ATPase FliI/YscN family, putative</fullName>
        <ecNumber evidence="11">3.6.3.14</ecNumber>
    </submittedName>
</protein>
<comment type="subcellular location">
    <subcellularLocation>
        <location evidence="1">Cytoplasm</location>
    </subcellularLocation>
</comment>
<evidence type="ECO:0000256" key="6">
    <source>
        <dbReference type="ARBA" id="ARBA00022927"/>
    </source>
</evidence>
<keyword evidence="5" id="KW-0067">ATP-binding</keyword>
<dbReference type="PATRIC" id="fig|634503.3.peg.866"/>
<evidence type="ECO:0000259" key="10">
    <source>
        <dbReference type="SMART" id="SM00382"/>
    </source>
</evidence>
<evidence type="ECO:0000256" key="9">
    <source>
        <dbReference type="SAM" id="MobiDB-lite"/>
    </source>
</evidence>
<evidence type="ECO:0000256" key="3">
    <source>
        <dbReference type="ARBA" id="ARBA00022490"/>
    </source>
</evidence>
<dbReference type="NCBIfam" id="TIGR01026">
    <property type="entry name" value="fliI_yscN"/>
    <property type="match status" value="1"/>
</dbReference>
<dbReference type="EC" id="3.6.3.14" evidence="11"/>
<dbReference type="RefSeq" id="WP_015870354.1">
    <property type="nucleotide sequence ID" value="NC_012779.2"/>
</dbReference>
<gene>
    <name evidence="11" type="ordered locus">NT01EI_0957</name>
</gene>
<dbReference type="InterPro" id="IPR020003">
    <property type="entry name" value="ATPase_a/bsu_AS"/>
</dbReference>
<evidence type="ECO:0000256" key="7">
    <source>
        <dbReference type="ARBA" id="ARBA00022967"/>
    </source>
</evidence>
<keyword evidence="4" id="KW-0547">Nucleotide-binding</keyword>
<dbReference type="GO" id="GO:0008564">
    <property type="term" value="F:protein-exporting ATPase activity"/>
    <property type="evidence" value="ECO:0007669"/>
    <property type="project" value="UniProtKB-EC"/>
</dbReference>
<evidence type="ECO:0000256" key="5">
    <source>
        <dbReference type="ARBA" id="ARBA00022840"/>
    </source>
</evidence>
<accession>C5B9R8</accession>
<dbReference type="STRING" id="67780.B6E78_15265"/>
<dbReference type="Proteomes" id="UP000001485">
    <property type="component" value="Chromosome"/>
</dbReference>
<proteinExistence type="predicted"/>
<evidence type="ECO:0000256" key="2">
    <source>
        <dbReference type="ARBA" id="ARBA00022448"/>
    </source>
</evidence>
<evidence type="ECO:0000256" key="8">
    <source>
        <dbReference type="ARBA" id="ARBA00034006"/>
    </source>
</evidence>
<dbReference type="CDD" id="cd01136">
    <property type="entry name" value="ATPase_flagellum-secretory_path_III"/>
    <property type="match status" value="1"/>
</dbReference>
<dbReference type="InterPro" id="IPR000194">
    <property type="entry name" value="ATPase_F1/V1/A1_a/bsu_nucl-bd"/>
</dbReference>
<dbReference type="OrthoDB" id="9148544at2"/>
<dbReference type="AlphaFoldDB" id="C5B9R8"/>
<dbReference type="HOGENOM" id="CLU_022398_5_1_6"/>
<dbReference type="PANTHER" id="PTHR15184:SF62">
    <property type="entry name" value="SPI-2 TYPE 3 SECRETION SYSTEM ATPASE"/>
    <property type="match status" value="1"/>
</dbReference>
<keyword evidence="3" id="KW-0963">Cytoplasm</keyword>
<evidence type="ECO:0000313" key="12">
    <source>
        <dbReference type="Proteomes" id="UP000001485"/>
    </source>
</evidence>
<dbReference type="EMBL" id="CP001600">
    <property type="protein sequence ID" value="ACR68170.1"/>
    <property type="molecule type" value="Genomic_DNA"/>
</dbReference>
<feature type="domain" description="AAA+ ATPase" evidence="10">
    <location>
        <begin position="159"/>
        <end position="338"/>
    </location>
</feature>
<keyword evidence="2" id="KW-0813">Transport</keyword>
<dbReference type="SUPFAM" id="SSF52540">
    <property type="entry name" value="P-loop containing nucleoside triphosphate hydrolases"/>
    <property type="match status" value="1"/>
</dbReference>
<feature type="region of interest" description="Disordered" evidence="9">
    <location>
        <begin position="112"/>
        <end position="138"/>
    </location>
</feature>
<dbReference type="GO" id="GO:0030257">
    <property type="term" value="C:type III protein secretion system complex"/>
    <property type="evidence" value="ECO:0007669"/>
    <property type="project" value="InterPro"/>
</dbReference>
<organism evidence="11 12">
    <name type="scientific">Edwardsiella ictaluri (strain 93-146)</name>
    <dbReference type="NCBI Taxonomy" id="634503"/>
    <lineage>
        <taxon>Bacteria</taxon>
        <taxon>Pseudomonadati</taxon>
        <taxon>Pseudomonadota</taxon>
        <taxon>Gammaproteobacteria</taxon>
        <taxon>Enterobacterales</taxon>
        <taxon>Hafniaceae</taxon>
        <taxon>Edwardsiella</taxon>
    </lineage>
</organism>
<dbReference type="GO" id="GO:0016887">
    <property type="term" value="F:ATP hydrolysis activity"/>
    <property type="evidence" value="ECO:0007669"/>
    <property type="project" value="InterPro"/>
</dbReference>
<dbReference type="GO" id="GO:0005524">
    <property type="term" value="F:ATP binding"/>
    <property type="evidence" value="ECO:0007669"/>
    <property type="project" value="UniProtKB-KW"/>
</dbReference>
<dbReference type="GeneID" id="69538002"/>
<dbReference type="InterPro" id="IPR003593">
    <property type="entry name" value="AAA+_ATPase"/>
</dbReference>
<evidence type="ECO:0000256" key="1">
    <source>
        <dbReference type="ARBA" id="ARBA00004496"/>
    </source>
</evidence>
<name>C5B9R8_EDWI9</name>